<dbReference type="AlphaFoldDB" id="A0A2U8I5U6"/>
<accession>A0A2U8I5U6</accession>
<organism evidence="1 2">
    <name type="scientific">Candidatus Fukatsuia symbiotica</name>
    <dbReference type="NCBI Taxonomy" id="1878942"/>
    <lineage>
        <taxon>Bacteria</taxon>
        <taxon>Pseudomonadati</taxon>
        <taxon>Pseudomonadota</taxon>
        <taxon>Gammaproteobacteria</taxon>
        <taxon>Enterobacterales</taxon>
        <taxon>Yersiniaceae</taxon>
        <taxon>Candidatus Fukatsuia</taxon>
    </lineage>
</organism>
<protein>
    <submittedName>
        <fullName evidence="1">Uncharacterized protein</fullName>
    </submittedName>
</protein>
<evidence type="ECO:0000313" key="1">
    <source>
        <dbReference type="EMBL" id="AWK13244.1"/>
    </source>
</evidence>
<dbReference type="Proteomes" id="UP000261875">
    <property type="component" value="Chromosome"/>
</dbReference>
<gene>
    <name evidence="1" type="ORF">CCS41_00030</name>
</gene>
<dbReference type="EMBL" id="CP021659">
    <property type="protein sequence ID" value="AWK13244.1"/>
    <property type="molecule type" value="Genomic_DNA"/>
</dbReference>
<keyword evidence="2" id="KW-1185">Reference proteome</keyword>
<proteinExistence type="predicted"/>
<dbReference type="KEGG" id="fsm:CCS41_00030"/>
<sequence>MAARSIKINIFIAHTLKFSLFPPTLKYGILTVEPPKILSIFQKFSYQSESYYFMTGTEGQ</sequence>
<dbReference type="RefSeq" id="WP_072549791.1">
    <property type="nucleotide sequence ID" value="NZ_CP021659.1"/>
</dbReference>
<name>A0A2U8I5U6_9GAMM</name>
<reference evidence="1 2" key="1">
    <citation type="submission" date="2017-05" db="EMBL/GenBank/DDBJ databases">
        <title>Genome sequence of Candidatus Fukatsuia symbiotica and Candidatus Hamiltonella defensa from Acyrthosiphon pisum strain 5D.</title>
        <authorList>
            <person name="Patel V.A."/>
            <person name="Chevignon G."/>
            <person name="Russell J.A."/>
            <person name="Oliver K.M."/>
        </authorList>
    </citation>
    <scope>NUCLEOTIDE SEQUENCE [LARGE SCALE GENOMIC DNA]</scope>
    <source>
        <strain evidence="1 2">5D</strain>
    </source>
</reference>
<evidence type="ECO:0000313" key="2">
    <source>
        <dbReference type="Proteomes" id="UP000261875"/>
    </source>
</evidence>
<dbReference type="STRING" id="1878942.GCA_900128755_00455"/>